<dbReference type="GO" id="GO:0043295">
    <property type="term" value="F:glutathione binding"/>
    <property type="evidence" value="ECO:0007669"/>
    <property type="project" value="TreeGrafter"/>
</dbReference>
<keyword evidence="2" id="KW-0808">Transferase</keyword>
<evidence type="ECO:0000313" key="7">
    <source>
        <dbReference type="EMBL" id="KIK53976.1"/>
    </source>
</evidence>
<evidence type="ECO:0000259" key="5">
    <source>
        <dbReference type="PROSITE" id="PS50404"/>
    </source>
</evidence>
<dbReference type="CDD" id="cd03053">
    <property type="entry name" value="GST_N_Phi"/>
    <property type="match status" value="1"/>
</dbReference>
<dbReference type="Pfam" id="PF00043">
    <property type="entry name" value="GST_C"/>
    <property type="match status" value="1"/>
</dbReference>
<dbReference type="OrthoDB" id="249703at2759"/>
<dbReference type="InterPro" id="IPR004045">
    <property type="entry name" value="Glutathione_S-Trfase_N"/>
</dbReference>
<dbReference type="Gene3D" id="3.40.30.10">
    <property type="entry name" value="Glutaredoxin"/>
    <property type="match status" value="1"/>
</dbReference>
<dbReference type="SFLD" id="SFLDG01154">
    <property type="entry name" value="Main.5:_Phi-like"/>
    <property type="match status" value="1"/>
</dbReference>
<name>A0A0D0BGY5_9AGAR</name>
<dbReference type="SUPFAM" id="SSF52833">
    <property type="entry name" value="Thioredoxin-like"/>
    <property type="match status" value="1"/>
</dbReference>
<evidence type="ECO:0000256" key="2">
    <source>
        <dbReference type="ARBA" id="ARBA00022679"/>
    </source>
</evidence>
<evidence type="ECO:0000313" key="8">
    <source>
        <dbReference type="Proteomes" id="UP000053593"/>
    </source>
</evidence>
<comment type="catalytic activity">
    <reaction evidence="3">
        <text>RX + glutathione = an S-substituted glutathione + a halide anion + H(+)</text>
        <dbReference type="Rhea" id="RHEA:16437"/>
        <dbReference type="ChEBI" id="CHEBI:15378"/>
        <dbReference type="ChEBI" id="CHEBI:16042"/>
        <dbReference type="ChEBI" id="CHEBI:17792"/>
        <dbReference type="ChEBI" id="CHEBI:57925"/>
        <dbReference type="ChEBI" id="CHEBI:90779"/>
        <dbReference type="EC" id="2.5.1.18"/>
    </reaction>
</comment>
<gene>
    <name evidence="7" type="ORF">GYMLUDRAFT_206981</name>
</gene>
<dbReference type="InterPro" id="IPR004046">
    <property type="entry name" value="GST_C"/>
</dbReference>
<proteinExistence type="inferred from homology"/>
<dbReference type="GO" id="GO:0006749">
    <property type="term" value="P:glutathione metabolic process"/>
    <property type="evidence" value="ECO:0007669"/>
    <property type="project" value="TreeGrafter"/>
</dbReference>
<dbReference type="Gene3D" id="1.20.1050.10">
    <property type="match status" value="1"/>
</dbReference>
<dbReference type="EC" id="2.5.1.18" evidence="1"/>
<dbReference type="PROSITE" id="PS50404">
    <property type="entry name" value="GST_NTER"/>
    <property type="match status" value="1"/>
</dbReference>
<dbReference type="InterPro" id="IPR036282">
    <property type="entry name" value="Glutathione-S-Trfase_C_sf"/>
</dbReference>
<dbReference type="InterPro" id="IPR036249">
    <property type="entry name" value="Thioredoxin-like_sf"/>
</dbReference>
<dbReference type="PANTHER" id="PTHR43900">
    <property type="entry name" value="GLUTATHIONE S-TRANSFERASE RHO"/>
    <property type="match status" value="1"/>
</dbReference>
<dbReference type="AlphaFoldDB" id="A0A0D0BGY5"/>
<protein>
    <recommendedName>
        <fullName evidence="1">glutathione transferase</fullName>
        <ecNumber evidence="1">2.5.1.18</ecNumber>
    </recommendedName>
</protein>
<sequence length="221" mass="24467">MVLKLYGSRSSTCTARIAVVLHEKQIPYDLVSLDLGKSEQKRPEFKAKQPFGQVPYIDDDGFILYESRAICRYLVSKYPNQGPNLIPNPSDLQAIALFEQAVSIEAFNFEPFANKAGFEAVIKKSKGLETDQAAVDAAVAMLDAKLEGYEVILGKQKYLAGNDLTLADLFHLPYGALLAKFGCTLMTDKGSNIARWWNDITSRPSWQVVKDGNPQCLQTLG</sequence>
<dbReference type="SFLD" id="SFLDS00019">
    <property type="entry name" value="Glutathione_Transferase_(cytos"/>
    <property type="match status" value="1"/>
</dbReference>
<evidence type="ECO:0000259" key="6">
    <source>
        <dbReference type="PROSITE" id="PS50405"/>
    </source>
</evidence>
<evidence type="ECO:0000256" key="1">
    <source>
        <dbReference type="ARBA" id="ARBA00012452"/>
    </source>
</evidence>
<dbReference type="GO" id="GO:0005737">
    <property type="term" value="C:cytoplasm"/>
    <property type="evidence" value="ECO:0007669"/>
    <property type="project" value="TreeGrafter"/>
</dbReference>
<feature type="domain" description="GST N-terminal" evidence="5">
    <location>
        <begin position="1"/>
        <end position="82"/>
    </location>
</feature>
<dbReference type="Proteomes" id="UP000053593">
    <property type="component" value="Unassembled WGS sequence"/>
</dbReference>
<dbReference type="InterPro" id="IPR040079">
    <property type="entry name" value="Glutathione_S-Trfase"/>
</dbReference>
<dbReference type="PANTHER" id="PTHR43900:SF3">
    <property type="entry name" value="GLUTATHIONE S-TRANSFERASE RHO"/>
    <property type="match status" value="1"/>
</dbReference>
<accession>A0A0D0BGY5</accession>
<dbReference type="HOGENOM" id="CLU_011226_5_1_1"/>
<evidence type="ECO:0000256" key="4">
    <source>
        <dbReference type="RuleBase" id="RU003494"/>
    </source>
</evidence>
<dbReference type="FunFam" id="3.40.30.10:FF:000016">
    <property type="entry name" value="Glutathione S-transferase F2"/>
    <property type="match status" value="1"/>
</dbReference>
<evidence type="ECO:0000256" key="3">
    <source>
        <dbReference type="ARBA" id="ARBA00047960"/>
    </source>
</evidence>
<organism evidence="7 8">
    <name type="scientific">Collybiopsis luxurians FD-317 M1</name>
    <dbReference type="NCBI Taxonomy" id="944289"/>
    <lineage>
        <taxon>Eukaryota</taxon>
        <taxon>Fungi</taxon>
        <taxon>Dikarya</taxon>
        <taxon>Basidiomycota</taxon>
        <taxon>Agaricomycotina</taxon>
        <taxon>Agaricomycetes</taxon>
        <taxon>Agaricomycetidae</taxon>
        <taxon>Agaricales</taxon>
        <taxon>Marasmiineae</taxon>
        <taxon>Omphalotaceae</taxon>
        <taxon>Collybiopsis</taxon>
        <taxon>Collybiopsis luxurians</taxon>
    </lineage>
</organism>
<dbReference type="GO" id="GO:0004364">
    <property type="term" value="F:glutathione transferase activity"/>
    <property type="evidence" value="ECO:0007669"/>
    <property type="project" value="UniProtKB-EC"/>
</dbReference>
<dbReference type="SUPFAM" id="SSF47616">
    <property type="entry name" value="GST C-terminal domain-like"/>
    <property type="match status" value="1"/>
</dbReference>
<reference evidence="7 8" key="1">
    <citation type="submission" date="2014-04" db="EMBL/GenBank/DDBJ databases">
        <title>Evolutionary Origins and Diversification of the Mycorrhizal Mutualists.</title>
        <authorList>
            <consortium name="DOE Joint Genome Institute"/>
            <consortium name="Mycorrhizal Genomics Consortium"/>
            <person name="Kohler A."/>
            <person name="Kuo A."/>
            <person name="Nagy L.G."/>
            <person name="Floudas D."/>
            <person name="Copeland A."/>
            <person name="Barry K.W."/>
            <person name="Cichocki N."/>
            <person name="Veneault-Fourrey C."/>
            <person name="LaButti K."/>
            <person name="Lindquist E.A."/>
            <person name="Lipzen A."/>
            <person name="Lundell T."/>
            <person name="Morin E."/>
            <person name="Murat C."/>
            <person name="Riley R."/>
            <person name="Ohm R."/>
            <person name="Sun H."/>
            <person name="Tunlid A."/>
            <person name="Henrissat B."/>
            <person name="Grigoriev I.V."/>
            <person name="Hibbett D.S."/>
            <person name="Martin F."/>
        </authorList>
    </citation>
    <scope>NUCLEOTIDE SEQUENCE [LARGE SCALE GENOMIC DNA]</scope>
    <source>
        <strain evidence="7 8">FD-317 M1</strain>
    </source>
</reference>
<dbReference type="SFLD" id="SFLDG00358">
    <property type="entry name" value="Main_(cytGST)"/>
    <property type="match status" value="1"/>
</dbReference>
<dbReference type="Pfam" id="PF02798">
    <property type="entry name" value="GST_N"/>
    <property type="match status" value="1"/>
</dbReference>
<feature type="domain" description="GST C-terminal" evidence="6">
    <location>
        <begin position="91"/>
        <end position="220"/>
    </location>
</feature>
<keyword evidence="8" id="KW-1185">Reference proteome</keyword>
<dbReference type="EMBL" id="KN834821">
    <property type="protein sequence ID" value="KIK53976.1"/>
    <property type="molecule type" value="Genomic_DNA"/>
</dbReference>
<comment type="similarity">
    <text evidence="4">Belongs to the GST superfamily.</text>
</comment>
<dbReference type="InterPro" id="IPR010987">
    <property type="entry name" value="Glutathione-S-Trfase_C-like"/>
</dbReference>
<dbReference type="PROSITE" id="PS50405">
    <property type="entry name" value="GST_CTER"/>
    <property type="match status" value="1"/>
</dbReference>